<name>A0A0E9RT77_ANGAN</name>
<dbReference type="AlphaFoldDB" id="A0A0E9RT77"/>
<reference evidence="1" key="2">
    <citation type="journal article" date="2015" name="Fish Shellfish Immunol.">
        <title>Early steps in the European eel (Anguilla anguilla)-Vibrio vulnificus interaction in the gills: Role of the RtxA13 toxin.</title>
        <authorList>
            <person name="Callol A."/>
            <person name="Pajuelo D."/>
            <person name="Ebbesson L."/>
            <person name="Teles M."/>
            <person name="MacKenzie S."/>
            <person name="Amaro C."/>
        </authorList>
    </citation>
    <scope>NUCLEOTIDE SEQUENCE</scope>
</reference>
<reference evidence="1" key="1">
    <citation type="submission" date="2014-11" db="EMBL/GenBank/DDBJ databases">
        <authorList>
            <person name="Amaro Gonzalez C."/>
        </authorList>
    </citation>
    <scope>NUCLEOTIDE SEQUENCE</scope>
</reference>
<organism evidence="1">
    <name type="scientific">Anguilla anguilla</name>
    <name type="common">European freshwater eel</name>
    <name type="synonym">Muraena anguilla</name>
    <dbReference type="NCBI Taxonomy" id="7936"/>
    <lineage>
        <taxon>Eukaryota</taxon>
        <taxon>Metazoa</taxon>
        <taxon>Chordata</taxon>
        <taxon>Craniata</taxon>
        <taxon>Vertebrata</taxon>
        <taxon>Euteleostomi</taxon>
        <taxon>Actinopterygii</taxon>
        <taxon>Neopterygii</taxon>
        <taxon>Teleostei</taxon>
        <taxon>Anguilliformes</taxon>
        <taxon>Anguillidae</taxon>
        <taxon>Anguilla</taxon>
    </lineage>
</organism>
<accession>A0A0E9RT77</accession>
<protein>
    <submittedName>
        <fullName evidence="1">Uncharacterized protein</fullName>
    </submittedName>
</protein>
<dbReference type="EMBL" id="GBXM01076241">
    <property type="protein sequence ID" value="JAH32336.1"/>
    <property type="molecule type" value="Transcribed_RNA"/>
</dbReference>
<sequence>MVDTRENRFTFTPFECSATFDVSLNVPTETTLLPLQSIPVSFIFLVTSCHLDRCSTPLV</sequence>
<proteinExistence type="predicted"/>
<evidence type="ECO:0000313" key="1">
    <source>
        <dbReference type="EMBL" id="JAH32336.1"/>
    </source>
</evidence>